<keyword evidence="2" id="KW-0732">Signal</keyword>
<evidence type="ECO:0000256" key="1">
    <source>
        <dbReference type="SAM" id="MobiDB-lite"/>
    </source>
</evidence>
<evidence type="ECO:0000256" key="2">
    <source>
        <dbReference type="SAM" id="SignalP"/>
    </source>
</evidence>
<protein>
    <submittedName>
        <fullName evidence="3">Uncharacterized protein</fullName>
    </submittedName>
</protein>
<name>A0ABW3CKA0_9ACTN</name>
<feature type="compositionally biased region" description="Polar residues" evidence="1">
    <location>
        <begin position="224"/>
        <end position="234"/>
    </location>
</feature>
<feature type="compositionally biased region" description="Low complexity" evidence="1">
    <location>
        <begin position="197"/>
        <end position="216"/>
    </location>
</feature>
<feature type="region of interest" description="Disordered" evidence="1">
    <location>
        <begin position="130"/>
        <end position="234"/>
    </location>
</feature>
<feature type="compositionally biased region" description="Acidic residues" evidence="1">
    <location>
        <begin position="184"/>
        <end position="196"/>
    </location>
</feature>
<proteinExistence type="predicted"/>
<accession>A0ABW3CKA0</accession>
<dbReference type="EMBL" id="JBHTIR010003291">
    <property type="protein sequence ID" value="MFD0854976.1"/>
    <property type="molecule type" value="Genomic_DNA"/>
</dbReference>
<keyword evidence="4" id="KW-1185">Reference proteome</keyword>
<sequence>MLPRSAGKPVLIGLSAAAVLAAGAVPVLAAAPAAPAFEDFDNEVVANEDVTVTTTLERDAETASWEGMKVTVTVSPSTELVVDCPGDIQEVDPNTCELGTLTGESAKLVQKVGIDDDITETTKITLTVTLTRGEGEDAESTSNDTTITFMPIPEEEPPPPPATKTPSPSPSPTKSSSSGGGSDNDSDDDDSSDDSDSSSGSSSSGSSSSGSGAGSSYTPPLPNGSLQAPPQVTS</sequence>
<feature type="signal peptide" evidence="2">
    <location>
        <begin position="1"/>
        <end position="29"/>
    </location>
</feature>
<gene>
    <name evidence="3" type="ORF">ACFQ07_22230</name>
</gene>
<organism evidence="3 4">
    <name type="scientific">Actinomadura adrarensis</name>
    <dbReference type="NCBI Taxonomy" id="1819600"/>
    <lineage>
        <taxon>Bacteria</taxon>
        <taxon>Bacillati</taxon>
        <taxon>Actinomycetota</taxon>
        <taxon>Actinomycetes</taxon>
        <taxon>Streptosporangiales</taxon>
        <taxon>Thermomonosporaceae</taxon>
        <taxon>Actinomadura</taxon>
    </lineage>
</organism>
<feature type="compositionally biased region" description="Pro residues" evidence="1">
    <location>
        <begin position="158"/>
        <end position="171"/>
    </location>
</feature>
<feature type="chain" id="PRO_5045379008" evidence="2">
    <location>
        <begin position="30"/>
        <end position="234"/>
    </location>
</feature>
<evidence type="ECO:0000313" key="4">
    <source>
        <dbReference type="Proteomes" id="UP001597083"/>
    </source>
</evidence>
<feature type="non-terminal residue" evidence="3">
    <location>
        <position position="234"/>
    </location>
</feature>
<evidence type="ECO:0000313" key="3">
    <source>
        <dbReference type="EMBL" id="MFD0854976.1"/>
    </source>
</evidence>
<comment type="caution">
    <text evidence="3">The sequence shown here is derived from an EMBL/GenBank/DDBJ whole genome shotgun (WGS) entry which is preliminary data.</text>
</comment>
<reference evidence="4" key="1">
    <citation type="journal article" date="2019" name="Int. J. Syst. Evol. Microbiol.">
        <title>The Global Catalogue of Microorganisms (GCM) 10K type strain sequencing project: providing services to taxonomists for standard genome sequencing and annotation.</title>
        <authorList>
            <consortium name="The Broad Institute Genomics Platform"/>
            <consortium name="The Broad Institute Genome Sequencing Center for Infectious Disease"/>
            <person name="Wu L."/>
            <person name="Ma J."/>
        </authorList>
    </citation>
    <scope>NUCLEOTIDE SEQUENCE [LARGE SCALE GENOMIC DNA]</scope>
    <source>
        <strain evidence="4">JCM 31696</strain>
    </source>
</reference>
<dbReference type="Proteomes" id="UP001597083">
    <property type="component" value="Unassembled WGS sequence"/>
</dbReference>